<dbReference type="Pfam" id="PF13559">
    <property type="entry name" value="DUF4129"/>
    <property type="match status" value="1"/>
</dbReference>
<protein>
    <recommendedName>
        <fullName evidence="3">Transglutaminase-like domain-containing protein</fullName>
    </recommendedName>
</protein>
<keyword evidence="2" id="KW-0472">Membrane</keyword>
<keyword evidence="5" id="KW-1185">Reference proteome</keyword>
<keyword evidence="2" id="KW-1133">Transmembrane helix</keyword>
<dbReference type="SUPFAM" id="SSF54001">
    <property type="entry name" value="Cysteine proteinases"/>
    <property type="match status" value="1"/>
</dbReference>
<gene>
    <name evidence="4" type="ORF">CAG99_22625</name>
</gene>
<dbReference type="Pfam" id="PF01841">
    <property type="entry name" value="Transglut_core"/>
    <property type="match status" value="1"/>
</dbReference>
<proteinExistence type="predicted"/>
<evidence type="ECO:0000313" key="4">
    <source>
        <dbReference type="EMBL" id="ARQ72576.1"/>
    </source>
</evidence>
<reference evidence="4 5" key="1">
    <citation type="submission" date="2017-05" db="EMBL/GenBank/DDBJ databases">
        <title>Complete genome sequence of Streptomyces sp. SCSIO 03032 revealed the diverse biosynthetic pathways for its bioactive secondary metabolites.</title>
        <authorList>
            <person name="Ma L."/>
            <person name="Zhu Y."/>
            <person name="Zhang W."/>
            <person name="Zhang G."/>
            <person name="Tian X."/>
            <person name="Zhang S."/>
            <person name="Zhang C."/>
        </authorList>
    </citation>
    <scope>NUCLEOTIDE SEQUENCE [LARGE SCALE GENOMIC DNA]</scope>
    <source>
        <strain evidence="4 5">SCSIO 03032</strain>
    </source>
</reference>
<sequence length="790" mass="83191">MDGRARVAGAAWLATLASAAALLPLIDGSDWLVQTSVLLAVQSGIGVLLRWRGLPAAGTVAVQVLASLLMLTMVSVPEHAAAGILPGPAALDALGQLLAAGADDISRYVAPAPATDGIRLMVFGGVLFVGLLVDLLAGPLRGAAAAGLPLLALYSVAAGVAQDDGGWPYFLVAAAGYLVLLLAEGRDRLGRWGRFLTGPGDGRAPAPHDRALGAAPRARAGRRIGALTLGMAVLAPALLPSLGGGILDLDENGGRGGGGGGATSVNPVVALQDQLNRPQNREVLTYTTDSPSASEMYLRLIALDTFDGEEWTSARWIENEIPPAPWPVPGLAPDVAGQEVLTRVEAAGSYAQASLPVPYPARWIEAGGGWLFDRGSQTLASDDDDLTSTGLAYDVRHLLVRPTAAQLANAPAAAQDWASYFTRLPEDLDPAVRAAALEVTAGAANDYERAVALQDWFTREGGFRYDTSVESGTGADAIVNFLNDREGFCVHFAFTMATMARSLGIPAQVAVGFTPGLRQGDGSFQVGTHNAHAWPELYFEGVGWVRFEPTPGQGSAPEYTRPEPALPDPDEPDRQELPRPEPQRPEEPATPTAPESCAPGEEGCGTLPDLAGGDQDGAGFPVRPVLWAGGGLLVALVLAAPLLWRRRATGRRLAPEAGTLAAWRELNDTAWDFGIPPQPWETPRQAAERVVRAARLPDEPAAAVRRVATAVEEELYAPHPPRQARALAHDVRAATGALRSGSGRWGALRASLLPRSAMRVTRAVAERRTVAARRLRERLARLARLTARGR</sequence>
<dbReference type="Pfam" id="PF11992">
    <property type="entry name" value="TgpA_N"/>
    <property type="match status" value="1"/>
</dbReference>
<evidence type="ECO:0000259" key="3">
    <source>
        <dbReference type="SMART" id="SM00460"/>
    </source>
</evidence>
<feature type="domain" description="Transglutaminase-like" evidence="3">
    <location>
        <begin position="481"/>
        <end position="551"/>
    </location>
</feature>
<accession>A0A1W7D6A9</accession>
<feature type="transmembrane region" description="Helical" evidence="2">
    <location>
        <begin position="625"/>
        <end position="644"/>
    </location>
</feature>
<evidence type="ECO:0000256" key="1">
    <source>
        <dbReference type="SAM" id="MobiDB-lite"/>
    </source>
</evidence>
<feature type="region of interest" description="Disordered" evidence="1">
    <location>
        <begin position="549"/>
        <end position="612"/>
    </location>
</feature>
<feature type="transmembrane region" description="Helical" evidence="2">
    <location>
        <begin position="167"/>
        <end position="185"/>
    </location>
</feature>
<dbReference type="EMBL" id="CP021121">
    <property type="protein sequence ID" value="ARQ72576.1"/>
    <property type="molecule type" value="Genomic_DNA"/>
</dbReference>
<dbReference type="InterPro" id="IPR025403">
    <property type="entry name" value="TgpA-like_C"/>
</dbReference>
<dbReference type="Proteomes" id="UP000194218">
    <property type="component" value="Chromosome"/>
</dbReference>
<feature type="transmembrane region" description="Helical" evidence="2">
    <location>
        <begin position="117"/>
        <end position="136"/>
    </location>
</feature>
<dbReference type="PANTHER" id="PTHR42736">
    <property type="entry name" value="PROTEIN-GLUTAMINE GAMMA-GLUTAMYLTRANSFERASE"/>
    <property type="match status" value="1"/>
</dbReference>
<dbReference type="SMART" id="SM00460">
    <property type="entry name" value="TGc"/>
    <property type="match status" value="1"/>
</dbReference>
<evidence type="ECO:0000256" key="2">
    <source>
        <dbReference type="SAM" id="Phobius"/>
    </source>
</evidence>
<dbReference type="PANTHER" id="PTHR42736:SF1">
    <property type="entry name" value="PROTEIN-GLUTAMINE GAMMA-GLUTAMYLTRANSFERASE"/>
    <property type="match status" value="1"/>
</dbReference>
<keyword evidence="2" id="KW-0812">Transmembrane</keyword>
<feature type="transmembrane region" description="Helical" evidence="2">
    <location>
        <begin position="143"/>
        <end position="161"/>
    </location>
</feature>
<organism evidence="4 5">
    <name type="scientific">Streptomyces marincola</name>
    <dbReference type="NCBI Taxonomy" id="2878388"/>
    <lineage>
        <taxon>Bacteria</taxon>
        <taxon>Bacillati</taxon>
        <taxon>Actinomycetota</taxon>
        <taxon>Actinomycetes</taxon>
        <taxon>Kitasatosporales</taxon>
        <taxon>Streptomycetaceae</taxon>
        <taxon>Streptomyces</taxon>
    </lineage>
</organism>
<feature type="transmembrane region" description="Helical" evidence="2">
    <location>
        <begin position="226"/>
        <end position="247"/>
    </location>
</feature>
<feature type="transmembrane region" description="Helical" evidence="2">
    <location>
        <begin position="56"/>
        <end position="76"/>
    </location>
</feature>
<dbReference type="AlphaFoldDB" id="A0A1W7D6A9"/>
<evidence type="ECO:0000313" key="5">
    <source>
        <dbReference type="Proteomes" id="UP000194218"/>
    </source>
</evidence>
<feature type="compositionally biased region" description="Basic and acidic residues" evidence="1">
    <location>
        <begin position="572"/>
        <end position="587"/>
    </location>
</feature>
<dbReference type="InterPro" id="IPR021878">
    <property type="entry name" value="TgpA_N"/>
</dbReference>
<dbReference type="KEGG" id="smao:CAG99_22625"/>
<name>A0A1W7D6A9_9ACTN</name>
<dbReference type="InterPro" id="IPR002931">
    <property type="entry name" value="Transglutaminase-like"/>
</dbReference>
<feature type="transmembrane region" description="Helical" evidence="2">
    <location>
        <begin position="31"/>
        <end position="49"/>
    </location>
</feature>
<dbReference type="InterPro" id="IPR052901">
    <property type="entry name" value="Bact_TGase-like"/>
</dbReference>
<dbReference type="Gene3D" id="3.10.620.30">
    <property type="match status" value="1"/>
</dbReference>
<dbReference type="InterPro" id="IPR038765">
    <property type="entry name" value="Papain-like_cys_pep_sf"/>
</dbReference>